<dbReference type="InterPro" id="IPR002220">
    <property type="entry name" value="DapA-like"/>
</dbReference>
<keyword evidence="3 5" id="KW-0456">Lyase</keyword>
<dbReference type="PIRSF" id="PIRSF001365">
    <property type="entry name" value="DHDPS"/>
    <property type="match status" value="1"/>
</dbReference>
<evidence type="ECO:0000256" key="2">
    <source>
        <dbReference type="ARBA" id="ARBA00022490"/>
    </source>
</evidence>
<name>A0ABT5VMQ8_9BACT</name>
<gene>
    <name evidence="6" type="ORF">L3049_01780</name>
</gene>
<dbReference type="InterPro" id="IPR013785">
    <property type="entry name" value="Aldolase_TIM"/>
</dbReference>
<comment type="subcellular location">
    <subcellularLocation>
        <location evidence="1">Cytoplasm</location>
    </subcellularLocation>
</comment>
<keyword evidence="2" id="KW-0963">Cytoplasm</keyword>
<dbReference type="Pfam" id="PF00701">
    <property type="entry name" value="DHDPS"/>
    <property type="match status" value="1"/>
</dbReference>
<evidence type="ECO:0000256" key="5">
    <source>
        <dbReference type="PIRNR" id="PIRNR001365"/>
    </source>
</evidence>
<dbReference type="SMART" id="SM01130">
    <property type="entry name" value="DHDPS"/>
    <property type="match status" value="1"/>
</dbReference>
<comment type="similarity">
    <text evidence="5">Belongs to the DapA family.</text>
</comment>
<dbReference type="Gene3D" id="3.20.20.70">
    <property type="entry name" value="Aldolase class I"/>
    <property type="match status" value="1"/>
</dbReference>
<dbReference type="PRINTS" id="PR00146">
    <property type="entry name" value="DHPICSNTHASE"/>
</dbReference>
<dbReference type="Proteomes" id="UP001528920">
    <property type="component" value="Unassembled WGS sequence"/>
</dbReference>
<evidence type="ECO:0000256" key="1">
    <source>
        <dbReference type="ARBA" id="ARBA00004496"/>
    </source>
</evidence>
<keyword evidence="4" id="KW-0119">Carbohydrate metabolism</keyword>
<dbReference type="RefSeq" id="WP_275108058.1">
    <property type="nucleotide sequence ID" value="NZ_JAKJSC010000001.1"/>
</dbReference>
<evidence type="ECO:0000256" key="4">
    <source>
        <dbReference type="ARBA" id="ARBA00023277"/>
    </source>
</evidence>
<dbReference type="EMBL" id="JAKJSC010000001">
    <property type="protein sequence ID" value="MDE5416719.1"/>
    <property type="molecule type" value="Genomic_DNA"/>
</dbReference>
<keyword evidence="7" id="KW-1185">Reference proteome</keyword>
<organism evidence="6 7">
    <name type="scientific">Paralabilibaculum antarcticum</name>
    <dbReference type="NCBI Taxonomy" id="2912572"/>
    <lineage>
        <taxon>Bacteria</taxon>
        <taxon>Pseudomonadati</taxon>
        <taxon>Bacteroidota</taxon>
        <taxon>Bacteroidia</taxon>
        <taxon>Marinilabiliales</taxon>
        <taxon>Marinifilaceae</taxon>
        <taxon>Paralabilibaculum</taxon>
    </lineage>
</organism>
<dbReference type="PANTHER" id="PTHR12128">
    <property type="entry name" value="DIHYDRODIPICOLINATE SYNTHASE"/>
    <property type="match status" value="1"/>
</dbReference>
<evidence type="ECO:0000313" key="6">
    <source>
        <dbReference type="EMBL" id="MDE5416719.1"/>
    </source>
</evidence>
<sequence length="303" mass="33603">MKKINGSITAPFTPMHADGAVNYDKISDYAEFVVNNKIDGVFICGSSGEGALLTSSERKAIAEKWMEASAGRLKVIVHTGGTCLSEQKELAAHAQEIGVFAIASMSPAFLPPRRNEELVAYCKTIADAAPKLPFYYYHIPPLNNVSLSMVDLLTAADKEIPNFAGVKYTYDNIYEFDLCKYVANGKFEMLHGLDETYLSALAFGYTAGVGGTYNHIFGVYKQMAEAFESHNFELARDLQHKSHLFINVLCKFRGNIVVGKHMMKFMGIDCGPNRLPMQTITPEESVLVKQELEAIDFFSFCNK</sequence>
<evidence type="ECO:0000256" key="3">
    <source>
        <dbReference type="ARBA" id="ARBA00023239"/>
    </source>
</evidence>
<protein>
    <submittedName>
        <fullName evidence="6">Dihydrodipicolinate synthase family protein</fullName>
    </submittedName>
</protein>
<comment type="caution">
    <text evidence="6">The sequence shown here is derived from an EMBL/GenBank/DDBJ whole genome shotgun (WGS) entry which is preliminary data.</text>
</comment>
<accession>A0ABT5VMQ8</accession>
<reference evidence="6 7" key="1">
    <citation type="submission" date="2022-01" db="EMBL/GenBank/DDBJ databases">
        <title>Labilibaculum sp. nov, a marine bacterium isolated from Antarctica.</title>
        <authorList>
            <person name="Dai W."/>
        </authorList>
    </citation>
    <scope>NUCLEOTIDE SEQUENCE [LARGE SCALE GENOMIC DNA]</scope>
    <source>
        <strain evidence="6 7">DW002</strain>
    </source>
</reference>
<evidence type="ECO:0000313" key="7">
    <source>
        <dbReference type="Proteomes" id="UP001528920"/>
    </source>
</evidence>
<proteinExistence type="inferred from homology"/>
<dbReference type="SUPFAM" id="SSF51569">
    <property type="entry name" value="Aldolase"/>
    <property type="match status" value="1"/>
</dbReference>
<dbReference type="PANTHER" id="PTHR12128:SF21">
    <property type="entry name" value="N-ACETYLNEURAMINATE LYASE"/>
    <property type="match status" value="1"/>
</dbReference>